<feature type="domain" description="Helix-turn-helix" evidence="1">
    <location>
        <begin position="6"/>
        <end position="51"/>
    </location>
</feature>
<dbReference type="Proteomes" id="UP000064921">
    <property type="component" value="Chromosome"/>
</dbReference>
<evidence type="ECO:0000313" key="2">
    <source>
        <dbReference type="EMBL" id="ALV30304.1"/>
    </source>
</evidence>
<evidence type="ECO:0000259" key="1">
    <source>
        <dbReference type="Pfam" id="PF12728"/>
    </source>
</evidence>
<protein>
    <recommendedName>
        <fullName evidence="1">Helix-turn-helix domain-containing protein</fullName>
    </recommendedName>
</protein>
<dbReference type="Pfam" id="PF12728">
    <property type="entry name" value="HTH_17"/>
    <property type="match status" value="1"/>
</dbReference>
<keyword evidence="3" id="KW-1185">Reference proteome</keyword>
<dbReference type="SUPFAM" id="SSF46955">
    <property type="entry name" value="Putative DNA-binding domain"/>
    <property type="match status" value="1"/>
</dbReference>
<dbReference type="KEGG" id="pphr:APZ00_21795"/>
<sequence length="68" mass="7564">MLTELEAADFLKISHRALQAWRVRGAGPAFVKVGRLVRYRRADLLDFCASQTFASTSAADAQRAEVRP</sequence>
<name>A0A0U3NKV4_9HYPH</name>
<dbReference type="InterPro" id="IPR041657">
    <property type="entry name" value="HTH_17"/>
</dbReference>
<dbReference type="EMBL" id="CP013068">
    <property type="protein sequence ID" value="ALV30304.1"/>
    <property type="molecule type" value="Genomic_DNA"/>
</dbReference>
<evidence type="ECO:0000313" key="3">
    <source>
        <dbReference type="Proteomes" id="UP000064921"/>
    </source>
</evidence>
<dbReference type="AlphaFoldDB" id="A0A0U3NKV4"/>
<proteinExistence type="predicted"/>
<gene>
    <name evidence="2" type="ORF">APZ00_21795</name>
</gene>
<accession>A0A0U3NKV4</accession>
<dbReference type="InterPro" id="IPR009061">
    <property type="entry name" value="DNA-bd_dom_put_sf"/>
</dbReference>
<organism evidence="2 3">
    <name type="scientific">Pannonibacter phragmitetus</name>
    <dbReference type="NCBI Taxonomy" id="121719"/>
    <lineage>
        <taxon>Bacteria</taxon>
        <taxon>Pseudomonadati</taxon>
        <taxon>Pseudomonadota</taxon>
        <taxon>Alphaproteobacteria</taxon>
        <taxon>Hyphomicrobiales</taxon>
        <taxon>Stappiaceae</taxon>
        <taxon>Pannonibacter</taxon>
    </lineage>
</organism>
<reference evidence="2 3" key="1">
    <citation type="submission" date="2015-10" db="EMBL/GenBank/DDBJ databases">
        <title>The world's first case of liver abscess caused by Pannonibacter phragmitetus.</title>
        <authorList>
            <person name="Ming D."/>
            <person name="Wang M."/>
            <person name="Zhou Y."/>
            <person name="Jiang T."/>
            <person name="Hu S."/>
        </authorList>
    </citation>
    <scope>NUCLEOTIDE SEQUENCE [LARGE SCALE GENOMIC DNA]</scope>
    <source>
        <strain evidence="2 3">31801</strain>
    </source>
</reference>
<dbReference type="STRING" id="121719.APZ00_21795"/>